<dbReference type="Proteomes" id="UP001172645">
    <property type="component" value="Unassembled WGS sequence"/>
</dbReference>
<feature type="domain" description="Transporter-associated" evidence="1">
    <location>
        <begin position="22"/>
        <end position="62"/>
    </location>
</feature>
<dbReference type="SUPFAM" id="SSF56176">
    <property type="entry name" value="FAD-binding/transporter-associated domain-like"/>
    <property type="match status" value="1"/>
</dbReference>
<name>A0ABT7K546_9HYPH</name>
<protein>
    <submittedName>
        <fullName evidence="2">Transporter associated domain-containing protein</fullName>
    </submittedName>
</protein>
<dbReference type="RefSeq" id="WP_285871634.1">
    <property type="nucleotide sequence ID" value="NZ_JARFYM010000027.1"/>
</dbReference>
<dbReference type="InterPro" id="IPR016169">
    <property type="entry name" value="FAD-bd_PCMH_sub2"/>
</dbReference>
<evidence type="ECO:0000313" key="3">
    <source>
        <dbReference type="Proteomes" id="UP001172645"/>
    </source>
</evidence>
<dbReference type="Pfam" id="PF03471">
    <property type="entry name" value="CorC_HlyC"/>
    <property type="match status" value="1"/>
</dbReference>
<evidence type="ECO:0000259" key="1">
    <source>
        <dbReference type="Pfam" id="PF03471"/>
    </source>
</evidence>
<accession>A0ABT7K546</accession>
<organism evidence="2 3">
    <name type="scientific">Rhizobium mayense</name>
    <dbReference type="NCBI Taxonomy" id="1312184"/>
    <lineage>
        <taxon>Bacteria</taxon>
        <taxon>Pseudomonadati</taxon>
        <taxon>Pseudomonadota</taxon>
        <taxon>Alphaproteobacteria</taxon>
        <taxon>Hyphomicrobiales</taxon>
        <taxon>Rhizobiaceae</taxon>
        <taxon>Rhizobium/Agrobacterium group</taxon>
        <taxon>Rhizobium</taxon>
    </lineage>
</organism>
<sequence length="67" mass="7439">MGHLRFPLARGSLDKFSAMPTGFILRRLGHLPHEGENFTSGDLAFDVIKLAGGNIVKVRILRMEYAV</sequence>
<comment type="caution">
    <text evidence="2">The sequence shown here is derived from an EMBL/GenBank/DDBJ whole genome shotgun (WGS) entry which is preliminary data.</text>
</comment>
<evidence type="ECO:0000313" key="2">
    <source>
        <dbReference type="EMBL" id="MDL2402259.1"/>
    </source>
</evidence>
<dbReference type="InterPro" id="IPR005170">
    <property type="entry name" value="Transptr-assoc_dom"/>
</dbReference>
<keyword evidence="3" id="KW-1185">Reference proteome</keyword>
<proteinExistence type="predicted"/>
<dbReference type="EMBL" id="JARFYM010000027">
    <property type="protein sequence ID" value="MDL2402259.1"/>
    <property type="molecule type" value="Genomic_DNA"/>
</dbReference>
<dbReference type="InterPro" id="IPR036318">
    <property type="entry name" value="FAD-bd_PCMH-like_sf"/>
</dbReference>
<gene>
    <name evidence="2" type="ORF">PY649_25470</name>
</gene>
<dbReference type="Gene3D" id="3.30.465.10">
    <property type="match status" value="1"/>
</dbReference>
<reference evidence="2" key="1">
    <citation type="submission" date="2023-06" db="EMBL/GenBank/DDBJ databases">
        <title>Phylogenetic Diversity of Rhizobium strains.</title>
        <authorList>
            <person name="Moura F.T."/>
            <person name="Helene L.C.F."/>
            <person name="Hungria M."/>
        </authorList>
    </citation>
    <scope>NUCLEOTIDE SEQUENCE</scope>
    <source>
        <strain evidence="2">CCGE526</strain>
    </source>
</reference>